<accession>A0A0G4FNG1</accession>
<dbReference type="GO" id="GO:0004062">
    <property type="term" value="F:aryl sulfotransferase activity"/>
    <property type="evidence" value="ECO:0007669"/>
    <property type="project" value="InterPro"/>
</dbReference>
<dbReference type="InParanoid" id="A0A0G4FNG1"/>
<proteinExistence type="predicted"/>
<reference evidence="1 2" key="1">
    <citation type="submission" date="2014-11" db="EMBL/GenBank/DDBJ databases">
        <authorList>
            <person name="Zhu J."/>
            <person name="Qi W."/>
            <person name="Song R."/>
        </authorList>
    </citation>
    <scope>NUCLEOTIDE SEQUENCE [LARGE SCALE GENOMIC DNA]</scope>
</reference>
<dbReference type="EMBL" id="CDMY01000466">
    <property type="protein sequence ID" value="CEM15561.1"/>
    <property type="molecule type" value="Genomic_DNA"/>
</dbReference>
<gene>
    <name evidence="1" type="ORF">Vbra_15798</name>
</gene>
<dbReference type="PANTHER" id="PTHR35340">
    <property type="entry name" value="PQQ ENZYME REPEAT PROTEIN-RELATED"/>
    <property type="match status" value="1"/>
</dbReference>
<evidence type="ECO:0000313" key="2">
    <source>
        <dbReference type="Proteomes" id="UP000041254"/>
    </source>
</evidence>
<sequence>MGIPPSSAGHSPGDTAKGEYLKGAEADQYDIDWTDIGEGGDELDLLHLADEMADPPGIMELAEVTGVEGDEPFFYYLNPRPNAKMVSPFTSVALRPRRDWRLSLKNPMEEMARKITVKGEWSGEHEGATSMGDDGQTLVFQLRKGDRFAKGEKVFVRIHPGLKAATGQSLDSINWSFRVSNSAEGYYVSQTDVDDYSPVAHEETAFDGRHAEATQVDLTRRPHYAPAATPPFYYRTVPSIFPRVRVVTPAKANKTARQDGLIFFAPRNTTSGHDFLTIMDEKGRLIYWQQLTGLRPSKSRVSTTGTTDFRVQDNGHLWYYDPLVQAWVERDKGYRIVRTRRAGHGYRPNRHTFRIRKDGTSLAAVYDLQPLVIGGKSAQVAGSIVQEIDSKGRVLFEWRSIDHPIISRTVKMALEKSAGSKANLEGIKNMLHLNSVDWDKGGNILISLRRFGLLLVDRHTGQTIWQLGHLPSFNQFTYLNDPRPFSLQHSPKLLDNGNLLLFDNSSPSLHPRYSRAVEYRLELSMGKGGRHGLRKVWEYKGPFSPFNGNAQRLSNGNTAICWGGGGGSGSSPRPVYTEVTPAGEKVLEFQLEDGWSSRAFRLQWDAVPHWPPSALFSGRASSTPYVHYSFNGATNIKKWKVLSGTIEEARKATGGRRLPNLVKVHTRRGFEHAFSLRDTIQEVIQKLPLPAESLQCFQAVPVNYKDKDLKPSKAVCVER</sequence>
<dbReference type="PhylomeDB" id="A0A0G4FNG1"/>
<dbReference type="InterPro" id="IPR053143">
    <property type="entry name" value="Arylsulfate_ST"/>
</dbReference>
<evidence type="ECO:0000313" key="1">
    <source>
        <dbReference type="EMBL" id="CEM15561.1"/>
    </source>
</evidence>
<dbReference type="InterPro" id="IPR010262">
    <property type="entry name" value="Arylsulfotransferase_bact"/>
</dbReference>
<dbReference type="AlphaFoldDB" id="A0A0G4FNG1"/>
<dbReference type="Pfam" id="PF05935">
    <property type="entry name" value="Arylsulfotrans"/>
    <property type="match status" value="1"/>
</dbReference>
<dbReference type="Proteomes" id="UP000041254">
    <property type="component" value="Unassembled WGS sequence"/>
</dbReference>
<dbReference type="PANTHER" id="PTHR35340:SF5">
    <property type="entry name" value="ASST-DOMAIN-CONTAINING PROTEIN"/>
    <property type="match status" value="1"/>
</dbReference>
<keyword evidence="2" id="KW-1185">Reference proteome</keyword>
<name>A0A0G4FNG1_VITBC</name>
<dbReference type="OrthoDB" id="5427350at2759"/>
<protein>
    <submittedName>
        <fullName evidence="1">Uncharacterized protein</fullName>
    </submittedName>
</protein>
<organism evidence="1 2">
    <name type="scientific">Vitrella brassicaformis (strain CCMP3155)</name>
    <dbReference type="NCBI Taxonomy" id="1169540"/>
    <lineage>
        <taxon>Eukaryota</taxon>
        <taxon>Sar</taxon>
        <taxon>Alveolata</taxon>
        <taxon>Colpodellida</taxon>
        <taxon>Vitrellaceae</taxon>
        <taxon>Vitrella</taxon>
    </lineage>
</organism>
<dbReference type="VEuPathDB" id="CryptoDB:Vbra_15798"/>